<dbReference type="InterPro" id="IPR001478">
    <property type="entry name" value="PDZ"/>
</dbReference>
<dbReference type="PANTHER" id="PTHR24214">
    <property type="entry name" value="PDZ AND LIM DOMAIN PROTEIN ZASP"/>
    <property type="match status" value="1"/>
</dbReference>
<keyword evidence="3" id="KW-0862">Zinc</keyword>
<comment type="caution">
    <text evidence="6">The sequence shown here is derived from an EMBL/GenBank/DDBJ whole genome shotgun (WGS) entry which is preliminary data.</text>
</comment>
<dbReference type="GO" id="GO:0031941">
    <property type="term" value="C:filamentous actin"/>
    <property type="evidence" value="ECO:0007669"/>
    <property type="project" value="TreeGrafter"/>
</dbReference>
<dbReference type="GO" id="GO:0003779">
    <property type="term" value="F:actin binding"/>
    <property type="evidence" value="ECO:0007669"/>
    <property type="project" value="TreeGrafter"/>
</dbReference>
<dbReference type="GO" id="GO:0005912">
    <property type="term" value="C:adherens junction"/>
    <property type="evidence" value="ECO:0007669"/>
    <property type="project" value="TreeGrafter"/>
</dbReference>
<reference evidence="6" key="1">
    <citation type="journal article" date="2020" name="bioRxiv">
        <title>Chromosome-level reference genome of the European wasp spider Argiope bruennichi: a resource for studies on range expansion and evolutionary adaptation.</title>
        <authorList>
            <person name="Sheffer M.M."/>
            <person name="Hoppe A."/>
            <person name="Krehenwinkel H."/>
            <person name="Uhl G."/>
            <person name="Kuss A.W."/>
            <person name="Jensen L."/>
            <person name="Jensen C."/>
            <person name="Gillespie R.G."/>
            <person name="Hoff K.J."/>
            <person name="Prost S."/>
        </authorList>
    </citation>
    <scope>NUCLEOTIDE SEQUENCE</scope>
</reference>
<dbReference type="Proteomes" id="UP000807504">
    <property type="component" value="Unassembled WGS sequence"/>
</dbReference>
<dbReference type="Pfam" id="PF00595">
    <property type="entry name" value="PDZ"/>
    <property type="match status" value="1"/>
</dbReference>
<dbReference type="EMBL" id="JABXBU010002231">
    <property type="protein sequence ID" value="KAF8764025.1"/>
    <property type="molecule type" value="Genomic_DNA"/>
</dbReference>
<sequence length="221" mass="25253">MAFQRPFLISLKRSDSSNRWGFGIKGGRDYDEPLRIQSVLDDSLAERSGLREGDEIIQVGKVNVQDLTLGQVHELLARCGNRIEMFVVREDLLSPRKGKEPPVTLAKQTEVLTEGQISAEEDEGPENLSFKEKSAVFKLLEEQSKEVGPPPPPRSTSSKQDTSNMTAIYRQQYEQHLQKQYEQQILMNNHIDDESNYELRVVKFSHLQEEDPDVKILKVQS</sequence>
<evidence type="ECO:0000259" key="5">
    <source>
        <dbReference type="PROSITE" id="PS50106"/>
    </source>
</evidence>
<evidence type="ECO:0000313" key="6">
    <source>
        <dbReference type="EMBL" id="KAF8764025.1"/>
    </source>
</evidence>
<reference evidence="6" key="2">
    <citation type="submission" date="2020-06" db="EMBL/GenBank/DDBJ databases">
        <authorList>
            <person name="Sheffer M."/>
        </authorList>
    </citation>
    <scope>NUCLEOTIDE SEQUENCE</scope>
</reference>
<feature type="domain" description="PDZ" evidence="5">
    <location>
        <begin position="8"/>
        <end position="91"/>
    </location>
</feature>
<dbReference type="PANTHER" id="PTHR24214:SF38">
    <property type="entry name" value="PDZ AND LIM DOMAIN PROTEIN ZASP-RELATED"/>
    <property type="match status" value="1"/>
</dbReference>
<dbReference type="PROSITE" id="PS50106">
    <property type="entry name" value="PDZ"/>
    <property type="match status" value="1"/>
</dbReference>
<evidence type="ECO:0000256" key="1">
    <source>
        <dbReference type="ARBA" id="ARBA00004496"/>
    </source>
</evidence>
<keyword evidence="3" id="KW-0479">Metal-binding</keyword>
<dbReference type="InterPro" id="IPR036034">
    <property type="entry name" value="PDZ_sf"/>
</dbReference>
<dbReference type="InterPro" id="IPR050604">
    <property type="entry name" value="PDZ-LIM_domain"/>
</dbReference>
<keyword evidence="7" id="KW-1185">Reference proteome</keyword>
<dbReference type="SUPFAM" id="SSF50156">
    <property type="entry name" value="PDZ domain-like"/>
    <property type="match status" value="1"/>
</dbReference>
<name>A0A8T0E1M0_ARGBR</name>
<dbReference type="AlphaFoldDB" id="A0A8T0E1M0"/>
<dbReference type="GO" id="GO:0030018">
    <property type="term" value="C:Z disc"/>
    <property type="evidence" value="ECO:0007669"/>
    <property type="project" value="TreeGrafter"/>
</dbReference>
<proteinExistence type="predicted"/>
<dbReference type="GO" id="GO:0051371">
    <property type="term" value="F:muscle alpha-actinin binding"/>
    <property type="evidence" value="ECO:0007669"/>
    <property type="project" value="TreeGrafter"/>
</dbReference>
<dbReference type="GO" id="GO:0061061">
    <property type="term" value="P:muscle structure development"/>
    <property type="evidence" value="ECO:0007669"/>
    <property type="project" value="TreeGrafter"/>
</dbReference>
<keyword evidence="2" id="KW-0963">Cytoplasm</keyword>
<protein>
    <submittedName>
        <fullName evidence="6">PDZ and LIM domain protein Zasp like protein</fullName>
    </submittedName>
</protein>
<dbReference type="Gene3D" id="2.30.42.10">
    <property type="match status" value="1"/>
</dbReference>
<evidence type="ECO:0000256" key="3">
    <source>
        <dbReference type="ARBA" id="ARBA00023038"/>
    </source>
</evidence>
<evidence type="ECO:0000256" key="4">
    <source>
        <dbReference type="SAM" id="MobiDB-lite"/>
    </source>
</evidence>
<keyword evidence="3" id="KW-0440">LIM domain</keyword>
<comment type="subcellular location">
    <subcellularLocation>
        <location evidence="1">Cytoplasm</location>
    </subcellularLocation>
</comment>
<organism evidence="6 7">
    <name type="scientific">Argiope bruennichi</name>
    <name type="common">Wasp spider</name>
    <name type="synonym">Aranea bruennichi</name>
    <dbReference type="NCBI Taxonomy" id="94029"/>
    <lineage>
        <taxon>Eukaryota</taxon>
        <taxon>Metazoa</taxon>
        <taxon>Ecdysozoa</taxon>
        <taxon>Arthropoda</taxon>
        <taxon>Chelicerata</taxon>
        <taxon>Arachnida</taxon>
        <taxon>Araneae</taxon>
        <taxon>Araneomorphae</taxon>
        <taxon>Entelegynae</taxon>
        <taxon>Araneoidea</taxon>
        <taxon>Araneidae</taxon>
        <taxon>Argiope</taxon>
    </lineage>
</organism>
<accession>A0A8T0E1M0</accession>
<dbReference type="GO" id="GO:0001725">
    <property type="term" value="C:stress fiber"/>
    <property type="evidence" value="ECO:0007669"/>
    <property type="project" value="TreeGrafter"/>
</dbReference>
<gene>
    <name evidence="6" type="ORF">HNY73_022148</name>
</gene>
<evidence type="ECO:0000313" key="7">
    <source>
        <dbReference type="Proteomes" id="UP000807504"/>
    </source>
</evidence>
<dbReference type="GO" id="GO:0030036">
    <property type="term" value="P:actin cytoskeleton organization"/>
    <property type="evidence" value="ECO:0007669"/>
    <property type="project" value="TreeGrafter"/>
</dbReference>
<feature type="region of interest" description="Disordered" evidence="4">
    <location>
        <begin position="142"/>
        <end position="163"/>
    </location>
</feature>
<dbReference type="SMART" id="SM00228">
    <property type="entry name" value="PDZ"/>
    <property type="match status" value="1"/>
</dbReference>
<evidence type="ECO:0000256" key="2">
    <source>
        <dbReference type="ARBA" id="ARBA00022490"/>
    </source>
</evidence>